<evidence type="ECO:0000313" key="4">
    <source>
        <dbReference type="RefSeq" id="XP_039117199.1"/>
    </source>
</evidence>
<feature type="domain" description="DCD" evidence="2">
    <location>
        <begin position="138"/>
        <end position="270"/>
    </location>
</feature>
<dbReference type="AlphaFoldDB" id="A0AB40AR28"/>
<evidence type="ECO:0000313" key="3">
    <source>
        <dbReference type="Proteomes" id="UP001515500"/>
    </source>
</evidence>
<dbReference type="InterPro" id="IPR013989">
    <property type="entry name" value="Dev_and_cell_death_domain"/>
</dbReference>
<protein>
    <submittedName>
        <fullName evidence="4">B2 protein-like</fullName>
    </submittedName>
</protein>
<dbReference type="PANTHER" id="PTHR46034:SF32">
    <property type="entry name" value="DCD DOMAIN-CONTAINING PROTEIN NRP-B"/>
    <property type="match status" value="1"/>
</dbReference>
<feature type="region of interest" description="Disordered" evidence="1">
    <location>
        <begin position="94"/>
        <end position="115"/>
    </location>
</feature>
<name>A0AB40AR28_DIOCR</name>
<dbReference type="PROSITE" id="PS51222">
    <property type="entry name" value="DCD"/>
    <property type="match status" value="1"/>
</dbReference>
<dbReference type="GeneID" id="120253028"/>
<evidence type="ECO:0000256" key="1">
    <source>
        <dbReference type="SAM" id="MobiDB-lite"/>
    </source>
</evidence>
<evidence type="ECO:0000259" key="2">
    <source>
        <dbReference type="PROSITE" id="PS51222"/>
    </source>
</evidence>
<reference evidence="4" key="1">
    <citation type="submission" date="2025-08" db="UniProtKB">
        <authorList>
            <consortium name="RefSeq"/>
        </authorList>
    </citation>
    <scope>IDENTIFICATION</scope>
</reference>
<dbReference type="GO" id="GO:0034976">
    <property type="term" value="P:response to endoplasmic reticulum stress"/>
    <property type="evidence" value="ECO:0007669"/>
    <property type="project" value="InterPro"/>
</dbReference>
<dbReference type="RefSeq" id="XP_039117199.1">
    <property type="nucleotide sequence ID" value="XM_039261265.1"/>
</dbReference>
<dbReference type="Pfam" id="PF10539">
    <property type="entry name" value="Dev_Cell_Death"/>
    <property type="match status" value="1"/>
</dbReference>
<sequence length="273" mass="30169">MDSTREFWNFGDQLRRANLAGISIGDSIWSDSYLAEASPMITSQKLAFANNNTDRYNNRNTSVGVIGVDGTVKDGFNGDIKNLYNKGSGLKGGAKKINGDGNNGGKKKNSYNDNGSVSVLEGKRFKTLPPCESLPRNEAVGGYIFVCNNDTMMENLKRQLFGLPPRYKDSVRAITPGLPLFLYNYSTHQLHGIYEAASFGGTNIDPTAWEDKKCPGESKFPAQVRVATRKLCAPLEEDSFRPVLHHYDGPKFRLELSVPEALDLLDKFAEMNV</sequence>
<accession>A0AB40AR28</accession>
<organism evidence="3 4">
    <name type="scientific">Dioscorea cayennensis subsp. rotundata</name>
    <name type="common">White Guinea yam</name>
    <name type="synonym">Dioscorea rotundata</name>
    <dbReference type="NCBI Taxonomy" id="55577"/>
    <lineage>
        <taxon>Eukaryota</taxon>
        <taxon>Viridiplantae</taxon>
        <taxon>Streptophyta</taxon>
        <taxon>Embryophyta</taxon>
        <taxon>Tracheophyta</taxon>
        <taxon>Spermatophyta</taxon>
        <taxon>Magnoliopsida</taxon>
        <taxon>Liliopsida</taxon>
        <taxon>Dioscoreales</taxon>
        <taxon>Dioscoreaceae</taxon>
        <taxon>Dioscorea</taxon>
    </lineage>
</organism>
<dbReference type="Proteomes" id="UP001515500">
    <property type="component" value="Chromosome 26"/>
</dbReference>
<proteinExistence type="predicted"/>
<dbReference type="SMART" id="SM00767">
    <property type="entry name" value="DCD"/>
    <property type="match status" value="1"/>
</dbReference>
<dbReference type="PANTHER" id="PTHR46034">
    <property type="match status" value="1"/>
</dbReference>
<gene>
    <name evidence="4" type="primary">LOC120253028</name>
</gene>
<keyword evidence="3" id="KW-1185">Reference proteome</keyword>
<dbReference type="InterPro" id="IPR044832">
    <property type="entry name" value="NRP-like"/>
</dbReference>